<dbReference type="InterPro" id="IPR052164">
    <property type="entry name" value="Anthracycline_SecMetBiosynth"/>
</dbReference>
<keyword evidence="5" id="KW-1185">Reference proteome</keyword>
<reference evidence="2 4" key="1">
    <citation type="submission" date="2020-06" db="EMBL/GenBank/DDBJ databases">
        <title>Anoxygenic phototrophic Chloroflexota member uses a Type I reaction center.</title>
        <authorList>
            <person name="Tsuji J.M."/>
            <person name="Shaw N.A."/>
            <person name="Nagashima S."/>
            <person name="Venkiteswaran J."/>
            <person name="Schiff S.L."/>
            <person name="Hanada S."/>
            <person name="Tank M."/>
            <person name="Neufeld J.D."/>
        </authorList>
    </citation>
    <scope>NUCLEOTIDE SEQUENCE [LARGE SCALE GENOMIC DNA]</scope>
    <source>
        <strain evidence="2">L227-S17</strain>
    </source>
</reference>
<dbReference type="Gene3D" id="3.10.180.10">
    <property type="entry name" value="2,3-Dihydroxybiphenyl 1,2-Dioxygenase, domain 1"/>
    <property type="match status" value="1"/>
</dbReference>
<feature type="domain" description="VOC" evidence="1">
    <location>
        <begin position="4"/>
        <end position="110"/>
    </location>
</feature>
<dbReference type="EMBL" id="JACATZ010000003">
    <property type="protein sequence ID" value="NWJ47804.1"/>
    <property type="molecule type" value="Genomic_DNA"/>
</dbReference>
<accession>A0A8T7M6V3</accession>
<dbReference type="Proteomes" id="UP001431572">
    <property type="component" value="Chromosome 2"/>
</dbReference>
<dbReference type="Proteomes" id="UP000521676">
    <property type="component" value="Unassembled WGS sequence"/>
</dbReference>
<proteinExistence type="predicted"/>
<dbReference type="InterPro" id="IPR004360">
    <property type="entry name" value="Glyas_Fos-R_dOase_dom"/>
</dbReference>
<reference evidence="3" key="2">
    <citation type="journal article" date="2024" name="Nature">
        <title>Anoxygenic phototroph of the Chloroflexota uses a type I reaction centre.</title>
        <authorList>
            <person name="Tsuji J.M."/>
            <person name="Shaw N.A."/>
            <person name="Nagashima S."/>
            <person name="Venkiteswaran J.J."/>
            <person name="Schiff S.L."/>
            <person name="Watanabe T."/>
            <person name="Fukui M."/>
            <person name="Hanada S."/>
            <person name="Tank M."/>
            <person name="Neufeld J.D."/>
        </authorList>
    </citation>
    <scope>NUCLEOTIDE SEQUENCE</scope>
    <source>
        <strain evidence="3">L227-S17</strain>
    </source>
</reference>
<evidence type="ECO:0000259" key="1">
    <source>
        <dbReference type="PROSITE" id="PS51819"/>
    </source>
</evidence>
<dbReference type="RefSeq" id="WP_341471582.1">
    <property type="nucleotide sequence ID" value="NZ_CP128400.1"/>
</dbReference>
<dbReference type="EMBL" id="CP128400">
    <property type="protein sequence ID" value="WJW69709.1"/>
    <property type="molecule type" value="Genomic_DNA"/>
</dbReference>
<evidence type="ECO:0000313" key="4">
    <source>
        <dbReference type="Proteomes" id="UP000521676"/>
    </source>
</evidence>
<dbReference type="PANTHER" id="PTHR33993">
    <property type="entry name" value="GLYOXALASE-RELATED"/>
    <property type="match status" value="1"/>
</dbReference>
<dbReference type="AlphaFoldDB" id="A0A8T7M6V3"/>
<dbReference type="InterPro" id="IPR029068">
    <property type="entry name" value="Glyas_Bleomycin-R_OHBP_Dase"/>
</dbReference>
<sequence length="115" mass="12548">MNQGIKTIIYPVTDINRAKQFYSVLLEVEPFVDSEYYVGFQVGDQQIGLDPNGHKEGMTGYFQVSDIHKSLQALLDAGAQILEEIKHVGGGRLIGSVKDVDGNIIGLVQDGVQQA</sequence>
<gene>
    <name evidence="2" type="ORF">HXX08_18275</name>
    <name evidence="3" type="ORF">OZ401_003337</name>
</gene>
<protein>
    <submittedName>
        <fullName evidence="2">VOC family protein</fullName>
    </submittedName>
</protein>
<evidence type="ECO:0000313" key="5">
    <source>
        <dbReference type="Proteomes" id="UP001431572"/>
    </source>
</evidence>
<name>A0A8T7M6V3_9CHLR</name>
<dbReference type="Pfam" id="PF00903">
    <property type="entry name" value="Glyoxalase"/>
    <property type="match status" value="1"/>
</dbReference>
<evidence type="ECO:0000313" key="2">
    <source>
        <dbReference type="EMBL" id="NWJ47804.1"/>
    </source>
</evidence>
<dbReference type="SUPFAM" id="SSF54593">
    <property type="entry name" value="Glyoxalase/Bleomycin resistance protein/Dihydroxybiphenyl dioxygenase"/>
    <property type="match status" value="1"/>
</dbReference>
<dbReference type="InterPro" id="IPR037523">
    <property type="entry name" value="VOC_core"/>
</dbReference>
<dbReference type="PROSITE" id="PS51819">
    <property type="entry name" value="VOC"/>
    <property type="match status" value="1"/>
</dbReference>
<evidence type="ECO:0000313" key="3">
    <source>
        <dbReference type="EMBL" id="WJW69709.1"/>
    </source>
</evidence>
<organism evidence="2 4">
    <name type="scientific">Candidatus Chlorohelix allophototropha</name>
    <dbReference type="NCBI Taxonomy" id="3003348"/>
    <lineage>
        <taxon>Bacteria</taxon>
        <taxon>Bacillati</taxon>
        <taxon>Chloroflexota</taxon>
        <taxon>Chloroflexia</taxon>
        <taxon>Candidatus Chloroheliales</taxon>
        <taxon>Candidatus Chloroheliaceae</taxon>
        <taxon>Candidatus Chlorohelix</taxon>
    </lineage>
</organism>